<feature type="region of interest" description="Disordered" evidence="1">
    <location>
        <begin position="290"/>
        <end position="309"/>
    </location>
</feature>
<evidence type="ECO:0000313" key="2">
    <source>
        <dbReference type="EMBL" id="MBB5036627.1"/>
    </source>
</evidence>
<reference evidence="2 3" key="1">
    <citation type="submission" date="2020-08" db="EMBL/GenBank/DDBJ databases">
        <title>Genomic Encyclopedia of Type Strains, Phase IV (KMG-IV): sequencing the most valuable type-strain genomes for metagenomic binning, comparative biology and taxonomic classification.</title>
        <authorList>
            <person name="Goeker M."/>
        </authorList>
    </citation>
    <scope>NUCLEOTIDE SEQUENCE [LARGE SCALE GENOMIC DNA]</scope>
    <source>
        <strain evidence="2 3">DSM 12251</strain>
    </source>
</reference>
<dbReference type="Proteomes" id="UP000534294">
    <property type="component" value="Unassembled WGS sequence"/>
</dbReference>
<dbReference type="EMBL" id="JACHIF010000001">
    <property type="protein sequence ID" value="MBB5036627.1"/>
    <property type="molecule type" value="Genomic_DNA"/>
</dbReference>
<proteinExistence type="predicted"/>
<evidence type="ECO:0000256" key="1">
    <source>
        <dbReference type="SAM" id="MobiDB-lite"/>
    </source>
</evidence>
<protein>
    <submittedName>
        <fullName evidence="2">Uncharacterized protein</fullName>
    </submittedName>
</protein>
<organism evidence="2 3">
    <name type="scientific">Prosthecobacter dejongeii</name>
    <dbReference type="NCBI Taxonomy" id="48465"/>
    <lineage>
        <taxon>Bacteria</taxon>
        <taxon>Pseudomonadati</taxon>
        <taxon>Verrucomicrobiota</taxon>
        <taxon>Verrucomicrobiia</taxon>
        <taxon>Verrucomicrobiales</taxon>
        <taxon>Verrucomicrobiaceae</taxon>
        <taxon>Prosthecobacter</taxon>
    </lineage>
</organism>
<name>A0A7W7YIE8_9BACT</name>
<evidence type="ECO:0000313" key="3">
    <source>
        <dbReference type="Proteomes" id="UP000534294"/>
    </source>
</evidence>
<dbReference type="AlphaFoldDB" id="A0A7W7YIE8"/>
<gene>
    <name evidence="2" type="ORF">HNQ64_000861</name>
</gene>
<accession>A0A7W7YIE8</accession>
<keyword evidence="3" id="KW-1185">Reference proteome</keyword>
<sequence>MSDHQKPPLTTVLAGLRPVQGMALSELLEGEPLHSRQLVQGLFDLNSFSSVKFPGDIRIYCDHDHCNGVRRHLIKGKNTYEVDSVSYCFIRYICTNCSESEKIYTIKAELLRADTSSGYCTKIYQDPPFGLPIPKRLFKVIGEDNRQHFLQARRAIARGLGVGAYAYYRRIVENNKFALIAAVLEVARAINALPDQIELLEKAQRETQFSKALDMLQDVTAIPPVLLIEGHNPLALLHDLLSEGIHQLTDTECLDRAKDSEIVLFEIAERMQIALTERKAVKSAISSIMNRKNSKKASPGSTDPNVNAS</sequence>
<feature type="compositionally biased region" description="Polar residues" evidence="1">
    <location>
        <begin position="299"/>
        <end position="309"/>
    </location>
</feature>
<comment type="caution">
    <text evidence="2">The sequence shown here is derived from an EMBL/GenBank/DDBJ whole genome shotgun (WGS) entry which is preliminary data.</text>
</comment>